<feature type="domain" description="Peptidase C39-like" evidence="1">
    <location>
        <begin position="43"/>
        <end position="203"/>
    </location>
</feature>
<dbReference type="Pfam" id="PF13529">
    <property type="entry name" value="Peptidase_C39_2"/>
    <property type="match status" value="1"/>
</dbReference>
<evidence type="ECO:0000313" key="2">
    <source>
        <dbReference type="EMBL" id="MCP8969596.1"/>
    </source>
</evidence>
<dbReference type="InterPro" id="IPR016997">
    <property type="entry name" value="UCP032442"/>
</dbReference>
<reference evidence="2" key="1">
    <citation type="submission" date="2022-07" db="EMBL/GenBank/DDBJ databases">
        <authorList>
            <person name="Li W.-J."/>
            <person name="Deng Q.-Q."/>
        </authorList>
    </citation>
    <scope>NUCLEOTIDE SEQUENCE</scope>
    <source>
        <strain evidence="2">SYSU M60031</strain>
    </source>
</reference>
<keyword evidence="3" id="KW-1185">Reference proteome</keyword>
<dbReference type="Proteomes" id="UP001156102">
    <property type="component" value="Unassembled WGS sequence"/>
</dbReference>
<organism evidence="2 3">
    <name type="scientific">Ectobacillus ponti</name>
    <dbReference type="NCBI Taxonomy" id="2961894"/>
    <lineage>
        <taxon>Bacteria</taxon>
        <taxon>Bacillati</taxon>
        <taxon>Bacillota</taxon>
        <taxon>Bacilli</taxon>
        <taxon>Bacillales</taxon>
        <taxon>Bacillaceae</taxon>
        <taxon>Ectobacillus</taxon>
    </lineage>
</organism>
<protein>
    <submittedName>
        <fullName evidence="2">C39 family peptidase</fullName>
    </submittedName>
</protein>
<dbReference type="AlphaFoldDB" id="A0AA42BQP0"/>
<evidence type="ECO:0000313" key="3">
    <source>
        <dbReference type="Proteomes" id="UP001156102"/>
    </source>
</evidence>
<dbReference type="EMBL" id="JANCLT010000006">
    <property type="protein sequence ID" value="MCP8969596.1"/>
    <property type="molecule type" value="Genomic_DNA"/>
</dbReference>
<dbReference type="CDD" id="cd02549">
    <property type="entry name" value="Peptidase_C39A"/>
    <property type="match status" value="1"/>
</dbReference>
<gene>
    <name evidence="2" type="ORF">NK662_13760</name>
</gene>
<sequence>MFWMLAGCSNSQILDVLQQGKDGLVQKVQEIQPVSLSKRAYIQNVPLIQQRPELPRGCEVTSLAMLLQYHGVQTDKMKLAGEIKKVPFQANGKRGHPNEGFVGSMYTLDEPGYGVYHTPIAQLAKTYVPERVQDLTGRTIQEVYRAVEQGSPVWVITNVEFQPLPDDEFMTWDTAAGPVKITYHEHSVVVVGYDEGYVYVNDPLASQPQKLSRAPFEAAWAQMGQQAIAIAPK</sequence>
<dbReference type="Gene3D" id="3.90.70.10">
    <property type="entry name" value="Cysteine proteinases"/>
    <property type="match status" value="1"/>
</dbReference>
<dbReference type="InterPro" id="IPR039563">
    <property type="entry name" value="Peptidase_C39_single_dom"/>
</dbReference>
<evidence type="ECO:0000259" key="1">
    <source>
        <dbReference type="Pfam" id="PF13529"/>
    </source>
</evidence>
<accession>A0AA42BQP0</accession>
<dbReference type="PANTHER" id="PTHR37806:SF1">
    <property type="entry name" value="PEPTIDASE C39-LIKE DOMAIN-CONTAINING PROTEIN"/>
    <property type="match status" value="1"/>
</dbReference>
<dbReference type="PIRSF" id="PIRSF032442">
    <property type="entry name" value="UCP032442"/>
    <property type="match status" value="1"/>
</dbReference>
<name>A0AA42BQP0_9BACI</name>
<comment type="caution">
    <text evidence="2">The sequence shown here is derived from an EMBL/GenBank/DDBJ whole genome shotgun (WGS) entry which is preliminary data.</text>
</comment>
<proteinExistence type="predicted"/>
<dbReference type="RefSeq" id="WP_254759527.1">
    <property type="nucleotide sequence ID" value="NZ_JANCLT010000006.1"/>
</dbReference>
<dbReference type="PANTHER" id="PTHR37806">
    <property type="entry name" value="LMO0724 PROTEIN"/>
    <property type="match status" value="1"/>
</dbReference>
<dbReference type="InterPro" id="IPR039564">
    <property type="entry name" value="Peptidase_C39-like"/>
</dbReference>